<dbReference type="Pfam" id="PF03168">
    <property type="entry name" value="LEA_2"/>
    <property type="match status" value="1"/>
</dbReference>
<dbReference type="Proteomes" id="UP001152321">
    <property type="component" value="Unassembled WGS sequence"/>
</dbReference>
<comment type="caution">
    <text evidence="3">The sequence shown here is derived from an EMBL/GenBank/DDBJ whole genome shotgun (WGS) entry which is preliminary data.</text>
</comment>
<dbReference type="PANTHER" id="PTHR31459">
    <property type="match status" value="1"/>
</dbReference>
<dbReference type="EMBL" id="JANRMI010000002">
    <property type="protein sequence ID" value="MDG0816510.1"/>
    <property type="molecule type" value="Genomic_DNA"/>
</dbReference>
<name>A0ABT6DI34_9BACT</name>
<evidence type="ECO:0000259" key="2">
    <source>
        <dbReference type="SMART" id="SM00769"/>
    </source>
</evidence>
<sequence length="149" mass="16760">MRLIAILMASFVLNGCAFFKERYAQKPDVSLQEVHFQDPQFLSATLVFVLLVKNPNKIDLNVSEITYEIQLDGQSFAKAKIDKKITIAAESSNKVAIPLRVEYLKVFHGMKEILSGKDLSYLIVGEAKVSGFSVPFKEEGRVSLKDFEK</sequence>
<proteinExistence type="inferred from homology"/>
<comment type="similarity">
    <text evidence="1">Belongs to the LEA type 2 family.</text>
</comment>
<organism evidence="3 4">
    <name type="scientific">Bdellovibrio svalbardensis</name>
    <dbReference type="NCBI Taxonomy" id="2972972"/>
    <lineage>
        <taxon>Bacteria</taxon>
        <taxon>Pseudomonadati</taxon>
        <taxon>Bdellovibrionota</taxon>
        <taxon>Bdellovibrionia</taxon>
        <taxon>Bdellovibrionales</taxon>
        <taxon>Pseudobdellovibrionaceae</taxon>
        <taxon>Bdellovibrio</taxon>
    </lineage>
</organism>
<dbReference type="RefSeq" id="WP_277577989.1">
    <property type="nucleotide sequence ID" value="NZ_JANRMI010000002.1"/>
</dbReference>
<dbReference type="PANTHER" id="PTHR31459:SF2">
    <property type="entry name" value="OS03G0843300 PROTEIN"/>
    <property type="match status" value="1"/>
</dbReference>
<evidence type="ECO:0000313" key="3">
    <source>
        <dbReference type="EMBL" id="MDG0816510.1"/>
    </source>
</evidence>
<evidence type="ECO:0000256" key="1">
    <source>
        <dbReference type="ARBA" id="ARBA00005960"/>
    </source>
</evidence>
<evidence type="ECO:0000313" key="4">
    <source>
        <dbReference type="Proteomes" id="UP001152321"/>
    </source>
</evidence>
<dbReference type="InterPro" id="IPR004864">
    <property type="entry name" value="LEA_2"/>
</dbReference>
<dbReference type="InterPro" id="IPR013990">
    <property type="entry name" value="WHy-dom"/>
</dbReference>
<dbReference type="SMART" id="SM00769">
    <property type="entry name" value="WHy"/>
    <property type="match status" value="1"/>
</dbReference>
<keyword evidence="4" id="KW-1185">Reference proteome</keyword>
<protein>
    <submittedName>
        <fullName evidence="3">LEA type 2 family protein</fullName>
    </submittedName>
</protein>
<feature type="domain" description="Water stress and hypersensitive response" evidence="2">
    <location>
        <begin position="29"/>
        <end position="141"/>
    </location>
</feature>
<accession>A0ABT6DI34</accession>
<dbReference type="InterPro" id="IPR045043">
    <property type="entry name" value="Lea14-like"/>
</dbReference>
<dbReference type="SUPFAM" id="SSF117070">
    <property type="entry name" value="LEA14-like"/>
    <property type="match status" value="1"/>
</dbReference>
<dbReference type="Gene3D" id="2.60.40.1820">
    <property type="match status" value="1"/>
</dbReference>
<reference evidence="3" key="1">
    <citation type="submission" date="2022-08" db="EMBL/GenBank/DDBJ databases">
        <title>Novel Bdellovibrio Species Isolated from Svalbard: Designation Bdellovibrio svalbardensis.</title>
        <authorList>
            <person name="Mitchell R.J."/>
            <person name="Choi S.Y."/>
        </authorList>
    </citation>
    <scope>NUCLEOTIDE SEQUENCE</scope>
    <source>
        <strain evidence="3">PAP01</strain>
    </source>
</reference>
<gene>
    <name evidence="3" type="ORF">NWE73_09055</name>
</gene>